<keyword evidence="12" id="KW-0175">Coiled coil</keyword>
<feature type="transmembrane region" description="Helical" evidence="13">
    <location>
        <begin position="190"/>
        <end position="214"/>
    </location>
</feature>
<proteinExistence type="inferred from homology"/>
<dbReference type="FunFam" id="1.10.287.130:FF:000001">
    <property type="entry name" value="Two-component sensor histidine kinase"/>
    <property type="match status" value="1"/>
</dbReference>
<dbReference type="GO" id="GO:0016020">
    <property type="term" value="C:membrane"/>
    <property type="evidence" value="ECO:0007669"/>
    <property type="project" value="UniProtKB-SubCell"/>
</dbReference>
<dbReference type="InterPro" id="IPR050736">
    <property type="entry name" value="Sensor_HK_Regulatory"/>
</dbReference>
<feature type="domain" description="Histidine kinase" evidence="14">
    <location>
        <begin position="679"/>
        <end position="898"/>
    </location>
</feature>
<dbReference type="PROSITE" id="PS50109">
    <property type="entry name" value="HIS_KIN"/>
    <property type="match status" value="1"/>
</dbReference>
<accession>A0A369A485</accession>
<evidence type="ECO:0000256" key="11">
    <source>
        <dbReference type="ARBA" id="ARBA00023136"/>
    </source>
</evidence>
<evidence type="ECO:0000313" key="16">
    <source>
        <dbReference type="Proteomes" id="UP000253517"/>
    </source>
</evidence>
<dbReference type="PANTHER" id="PTHR43711">
    <property type="entry name" value="TWO-COMPONENT HISTIDINE KINASE"/>
    <property type="match status" value="1"/>
</dbReference>
<dbReference type="PRINTS" id="PR00344">
    <property type="entry name" value="BCTRLSENSOR"/>
</dbReference>
<evidence type="ECO:0000256" key="12">
    <source>
        <dbReference type="SAM" id="Coils"/>
    </source>
</evidence>
<dbReference type="SUPFAM" id="SSF55874">
    <property type="entry name" value="ATPase domain of HSP90 chaperone/DNA topoisomerase II/histidine kinase"/>
    <property type="match status" value="1"/>
</dbReference>
<dbReference type="SMART" id="SM00387">
    <property type="entry name" value="HATPase_c"/>
    <property type="match status" value="1"/>
</dbReference>
<dbReference type="AlphaFoldDB" id="A0A369A485"/>
<feature type="transmembrane region" description="Helical" evidence="13">
    <location>
        <begin position="161"/>
        <end position="178"/>
    </location>
</feature>
<dbReference type="InterPro" id="IPR005467">
    <property type="entry name" value="His_kinase_dom"/>
</dbReference>
<feature type="transmembrane region" description="Helical" evidence="13">
    <location>
        <begin position="380"/>
        <end position="398"/>
    </location>
</feature>
<feature type="transmembrane region" description="Helical" evidence="13">
    <location>
        <begin position="410"/>
        <end position="431"/>
    </location>
</feature>
<keyword evidence="6" id="KW-0808">Transferase</keyword>
<dbReference type="Gene3D" id="1.10.287.130">
    <property type="match status" value="1"/>
</dbReference>
<feature type="transmembrane region" description="Helical" evidence="13">
    <location>
        <begin position="494"/>
        <end position="512"/>
    </location>
</feature>
<evidence type="ECO:0000256" key="8">
    <source>
        <dbReference type="ARBA" id="ARBA00022777"/>
    </source>
</evidence>
<feature type="transmembrane region" description="Helical" evidence="13">
    <location>
        <begin position="281"/>
        <end position="301"/>
    </location>
</feature>
<keyword evidence="7 13" id="KW-0812">Transmembrane</keyword>
<comment type="subcellular location">
    <subcellularLocation>
        <location evidence="2">Membrane</location>
        <topology evidence="2">Multi-pass membrane protein</topology>
    </subcellularLocation>
</comment>
<evidence type="ECO:0000256" key="6">
    <source>
        <dbReference type="ARBA" id="ARBA00022679"/>
    </source>
</evidence>
<dbReference type="CDD" id="cd00082">
    <property type="entry name" value="HisKA"/>
    <property type="match status" value="1"/>
</dbReference>
<gene>
    <name evidence="15" type="ORF">DES35_10423</name>
</gene>
<sequence length="902" mass="101364">MNAAVLIFNVAFYLSILFGIAAYIDRKQVVADILSSNPYVYSLGLAVYCTGWTYFGSIGRASTGHLDFLTIYLGPTLVAVLMPVVYRKMLRISKALKITTISDFITTRYGKGIFIGNLVAGLTVLGIIPYIALQIRAISLGFQTIHSPDGSIGHLTFWQDPALYLTALLGLFTVLFATRRIATAEKNAGLVVTIAFESLVKLAAFLLVGVFISYKAFGPGSDGFTAGIENYFSKYSPSEPDYFSWFSMLVLSALAFLMLPRQYEMGIVENDNEAQLFKASWLFPFYLFLINLFVIPIAAAGNKLLPDSNPDQYIISLPLYFNNETITLLTYIGGFSASTGMIIVSTAALSRMLSNNILIPAFLQNASLRRLISSENLLPVYTRRFSIIAILLLAFIYYRSLSDKYSLVSIGLISFAAVSQFAVSALGGMYWKQATKRGAIGGLVGGFVIWFYILLLPSLLSPEMMSSFHHNLDSLGLSFLSPLSFMGMTDIDPIGVAFFWSMLVNLSLYFWLSILDEPSLSEINQAEIFTGIFTYGASVEQSVAWKGSVKVRDVRQLLTRFLGEAQTHSIIRQFAYRYADISILDDSPADGRLVNYAEKSLSAVIGNSSARMLISSIAREEKVSLDEVVEILKESQELIRLNRELVRTHQQLQRATEELQKSNKKLREQEELKDEFLYTVTHELRTPLTAIKSLIEILVDNVDLPENLREHYLQTINRETDRISRLITQVLDLENFESGKHQLHIDETDPVELIRESIASMDEIIKQKNIRLSIDLPKLPKIWCDRDKITQVIINLLGNAIKYCNTEKGEIQISAYVFDNQLKINISDNGPGVRHELRQIIFEKFYQAPNQTIRKPKGSGLGLAICKKIIQLHRGRIWVEESDTLPGARFSFTIPLNYRHYD</sequence>
<feature type="transmembrane region" description="Helical" evidence="13">
    <location>
        <begin position="36"/>
        <end position="56"/>
    </location>
</feature>
<dbReference type="InterPro" id="IPR003661">
    <property type="entry name" value="HisK_dim/P_dom"/>
</dbReference>
<dbReference type="EC" id="2.7.13.3" evidence="4"/>
<keyword evidence="11 13" id="KW-0472">Membrane</keyword>
<comment type="caution">
    <text evidence="15">The sequence shown here is derived from an EMBL/GenBank/DDBJ whole genome shotgun (WGS) entry which is preliminary data.</text>
</comment>
<feature type="transmembrane region" description="Helical" evidence="13">
    <location>
        <begin position="6"/>
        <end position="24"/>
    </location>
</feature>
<feature type="transmembrane region" description="Helical" evidence="13">
    <location>
        <begin position="68"/>
        <end position="86"/>
    </location>
</feature>
<protein>
    <recommendedName>
        <fullName evidence="4">histidine kinase</fullName>
        <ecNumber evidence="4">2.7.13.3</ecNumber>
    </recommendedName>
</protein>
<dbReference type="InterPro" id="IPR036890">
    <property type="entry name" value="HATPase_C_sf"/>
</dbReference>
<dbReference type="InterPro" id="IPR003594">
    <property type="entry name" value="HATPase_dom"/>
</dbReference>
<dbReference type="InterPro" id="IPR038377">
    <property type="entry name" value="Na/Glc_symporter_sf"/>
</dbReference>
<evidence type="ECO:0000256" key="4">
    <source>
        <dbReference type="ARBA" id="ARBA00012438"/>
    </source>
</evidence>
<name>A0A369A485_9FLAO</name>
<keyword evidence="16" id="KW-1185">Reference proteome</keyword>
<keyword evidence="5" id="KW-0597">Phosphoprotein</keyword>
<feature type="transmembrane region" description="Helical" evidence="13">
    <location>
        <begin position="438"/>
        <end position="460"/>
    </location>
</feature>
<evidence type="ECO:0000259" key="14">
    <source>
        <dbReference type="PROSITE" id="PS50109"/>
    </source>
</evidence>
<dbReference type="RefSeq" id="WP_114366379.1">
    <property type="nucleotide sequence ID" value="NZ_BHZF01000006.1"/>
</dbReference>
<organism evidence="15 16">
    <name type="scientific">Schleiferia thermophila</name>
    <dbReference type="NCBI Taxonomy" id="884107"/>
    <lineage>
        <taxon>Bacteria</taxon>
        <taxon>Pseudomonadati</taxon>
        <taxon>Bacteroidota</taxon>
        <taxon>Flavobacteriia</taxon>
        <taxon>Flavobacteriales</taxon>
        <taxon>Schleiferiaceae</taxon>
        <taxon>Schleiferia</taxon>
    </lineage>
</organism>
<evidence type="ECO:0000256" key="9">
    <source>
        <dbReference type="ARBA" id="ARBA00022989"/>
    </source>
</evidence>
<evidence type="ECO:0000256" key="1">
    <source>
        <dbReference type="ARBA" id="ARBA00000085"/>
    </source>
</evidence>
<keyword evidence="8 15" id="KW-0418">Kinase</keyword>
<dbReference type="InterPro" id="IPR036097">
    <property type="entry name" value="HisK_dim/P_sf"/>
</dbReference>
<feature type="transmembrane region" description="Helical" evidence="13">
    <location>
        <begin position="328"/>
        <end position="349"/>
    </location>
</feature>
<feature type="transmembrane region" description="Helical" evidence="13">
    <location>
        <begin position="242"/>
        <end position="260"/>
    </location>
</feature>
<dbReference type="GO" id="GO:0022857">
    <property type="term" value="F:transmembrane transporter activity"/>
    <property type="evidence" value="ECO:0007669"/>
    <property type="project" value="InterPro"/>
</dbReference>
<dbReference type="InterPro" id="IPR004358">
    <property type="entry name" value="Sig_transdc_His_kin-like_C"/>
</dbReference>
<dbReference type="SUPFAM" id="SSF47384">
    <property type="entry name" value="Homodimeric domain of signal transducing histidine kinase"/>
    <property type="match status" value="1"/>
</dbReference>
<evidence type="ECO:0000256" key="2">
    <source>
        <dbReference type="ARBA" id="ARBA00004141"/>
    </source>
</evidence>
<evidence type="ECO:0000256" key="5">
    <source>
        <dbReference type="ARBA" id="ARBA00022553"/>
    </source>
</evidence>
<dbReference type="CDD" id="cd10322">
    <property type="entry name" value="SLC5sbd"/>
    <property type="match status" value="1"/>
</dbReference>
<comment type="similarity">
    <text evidence="3">Belongs to the sodium:solute symporter (SSF) (TC 2.A.21) family.</text>
</comment>
<evidence type="ECO:0000256" key="10">
    <source>
        <dbReference type="ARBA" id="ARBA00023012"/>
    </source>
</evidence>
<dbReference type="Proteomes" id="UP000253517">
    <property type="component" value="Unassembled WGS sequence"/>
</dbReference>
<dbReference type="FunFam" id="3.30.565.10:FF:000006">
    <property type="entry name" value="Sensor histidine kinase WalK"/>
    <property type="match status" value="1"/>
</dbReference>
<dbReference type="Pfam" id="PF02518">
    <property type="entry name" value="HATPase_c"/>
    <property type="match status" value="1"/>
</dbReference>
<dbReference type="SMART" id="SM00388">
    <property type="entry name" value="HisKA"/>
    <property type="match status" value="1"/>
</dbReference>
<dbReference type="GO" id="GO:0000155">
    <property type="term" value="F:phosphorelay sensor kinase activity"/>
    <property type="evidence" value="ECO:0007669"/>
    <property type="project" value="InterPro"/>
</dbReference>
<comment type="catalytic activity">
    <reaction evidence="1">
        <text>ATP + protein L-histidine = ADP + protein N-phospho-L-histidine.</text>
        <dbReference type="EC" id="2.7.13.3"/>
    </reaction>
</comment>
<evidence type="ECO:0000256" key="7">
    <source>
        <dbReference type="ARBA" id="ARBA00022692"/>
    </source>
</evidence>
<dbReference type="Gene3D" id="3.30.565.10">
    <property type="entry name" value="Histidine kinase-like ATPase, C-terminal domain"/>
    <property type="match status" value="1"/>
</dbReference>
<evidence type="ECO:0000256" key="3">
    <source>
        <dbReference type="ARBA" id="ARBA00006434"/>
    </source>
</evidence>
<feature type="transmembrane region" description="Helical" evidence="13">
    <location>
        <begin position="112"/>
        <end position="132"/>
    </location>
</feature>
<dbReference type="PROSITE" id="PS50283">
    <property type="entry name" value="NA_SOLUT_SYMP_3"/>
    <property type="match status" value="1"/>
</dbReference>
<feature type="coiled-coil region" evidence="12">
    <location>
        <begin position="638"/>
        <end position="672"/>
    </location>
</feature>
<keyword evidence="9 13" id="KW-1133">Transmembrane helix</keyword>
<evidence type="ECO:0000313" key="15">
    <source>
        <dbReference type="EMBL" id="RCX02264.1"/>
    </source>
</evidence>
<dbReference type="Pfam" id="PF00512">
    <property type="entry name" value="HisKA"/>
    <property type="match status" value="1"/>
</dbReference>
<dbReference type="Gene3D" id="1.20.1730.10">
    <property type="entry name" value="Sodium/glucose cotransporter"/>
    <property type="match status" value="1"/>
</dbReference>
<reference evidence="15 16" key="1">
    <citation type="submission" date="2018-07" db="EMBL/GenBank/DDBJ databases">
        <title>Genomic Encyclopedia of Type Strains, Phase IV (KMG-IV): sequencing the most valuable type-strain genomes for metagenomic binning, comparative biology and taxonomic classification.</title>
        <authorList>
            <person name="Goeker M."/>
        </authorList>
    </citation>
    <scope>NUCLEOTIDE SEQUENCE [LARGE SCALE GENOMIC DNA]</scope>
    <source>
        <strain evidence="15 16">DSM 21410</strain>
    </source>
</reference>
<dbReference type="PANTHER" id="PTHR43711:SF1">
    <property type="entry name" value="HISTIDINE KINASE 1"/>
    <property type="match status" value="1"/>
</dbReference>
<keyword evidence="10" id="KW-0902">Two-component regulatory system</keyword>
<evidence type="ECO:0000256" key="13">
    <source>
        <dbReference type="SAM" id="Phobius"/>
    </source>
</evidence>
<dbReference type="InterPro" id="IPR001734">
    <property type="entry name" value="Na/solute_symporter"/>
</dbReference>
<dbReference type="EMBL" id="QPJS01000004">
    <property type="protein sequence ID" value="RCX02264.1"/>
    <property type="molecule type" value="Genomic_DNA"/>
</dbReference>